<sequence>MSDNCTSTKQPHLMELMNQMCKEAGIQECQPQLLLQMCDMAYSLTKNVLVEARSVADFSGKKFVEKSDVDFALKTFNEKYCKDRPPIALMNDLAQEKNSQPLPQIRQNYGLRLPNDRFCQLQSNFVYDDLPSTSNNNEDEDDELRQQNIQTSENLPKRQKPESSTNFNPDLVANLLMGRTNNDSRKRAFNDEEKEDKTEDFDDYDFLLVRPSAILTQFYNGYNSNQPTFNGYYLPFYYTNRLGFCYTPTPYCLYNYVPPNFLYLLSPLLTQLLSSLSLPNLTNLFNALSASSPFSPGFLNNLRLTNPPIYNAYNQLYNAYGALDPAMQQAVQQFCVGFLNSLQNGVGMYNSQPNPLFDQSYPQLASFLRSPGMQQFASNPLPNFATLQQSPQLQSVNPVVNPLNPPLQQSPIVQPNGGLANGVGTGINGNAGGGLLDGILGAVGSVANSALNNK</sequence>
<evidence type="ECO:0000256" key="5">
    <source>
        <dbReference type="ARBA" id="ARBA00023242"/>
    </source>
</evidence>
<feature type="region of interest" description="Disordered" evidence="6">
    <location>
        <begin position="150"/>
        <end position="169"/>
    </location>
</feature>
<dbReference type="GO" id="GO:0003713">
    <property type="term" value="F:transcription coactivator activity"/>
    <property type="evidence" value="ECO:0007669"/>
    <property type="project" value="TreeGrafter"/>
</dbReference>
<keyword evidence="3" id="KW-0805">Transcription regulation</keyword>
<evidence type="ECO:0000256" key="1">
    <source>
        <dbReference type="ARBA" id="ARBA00004123"/>
    </source>
</evidence>
<dbReference type="GO" id="GO:0016251">
    <property type="term" value="F:RNA polymerase II general transcription initiation factor activity"/>
    <property type="evidence" value="ECO:0007669"/>
    <property type="project" value="TreeGrafter"/>
</dbReference>
<dbReference type="SUPFAM" id="SSF47113">
    <property type="entry name" value="Histone-fold"/>
    <property type="match status" value="1"/>
</dbReference>
<dbReference type="Proteomes" id="UP000887561">
    <property type="component" value="Unplaced"/>
</dbReference>
<dbReference type="GO" id="GO:0046982">
    <property type="term" value="F:protein heterodimerization activity"/>
    <property type="evidence" value="ECO:0007669"/>
    <property type="project" value="InterPro"/>
</dbReference>
<name>A0A915M5M4_MELJA</name>
<dbReference type="Gene3D" id="1.10.20.10">
    <property type="entry name" value="Histone, subunit A"/>
    <property type="match status" value="1"/>
</dbReference>
<dbReference type="InterPro" id="IPR051431">
    <property type="entry name" value="TFIID_subunit_9"/>
</dbReference>
<dbReference type="WBParaSite" id="scaffold2695_cov200.g5282">
    <property type="protein sequence ID" value="scaffold2695_cov200.g5282"/>
    <property type="gene ID" value="scaffold2695_cov200.g5282"/>
</dbReference>
<dbReference type="AlphaFoldDB" id="A0A915M5M4"/>
<accession>A0A915M5M4</accession>
<protein>
    <submittedName>
        <fullName evidence="8">Uncharacterized protein</fullName>
    </submittedName>
</protein>
<reference evidence="8" key="1">
    <citation type="submission" date="2022-11" db="UniProtKB">
        <authorList>
            <consortium name="WormBaseParasite"/>
        </authorList>
    </citation>
    <scope>IDENTIFICATION</scope>
</reference>
<dbReference type="GO" id="GO:0000124">
    <property type="term" value="C:SAGA complex"/>
    <property type="evidence" value="ECO:0007669"/>
    <property type="project" value="TreeGrafter"/>
</dbReference>
<evidence type="ECO:0000256" key="2">
    <source>
        <dbReference type="ARBA" id="ARBA00007646"/>
    </source>
</evidence>
<dbReference type="InterPro" id="IPR009072">
    <property type="entry name" value="Histone-fold"/>
</dbReference>
<keyword evidence="4" id="KW-0804">Transcription</keyword>
<dbReference type="GO" id="GO:0005669">
    <property type="term" value="C:transcription factor TFIID complex"/>
    <property type="evidence" value="ECO:0007669"/>
    <property type="project" value="TreeGrafter"/>
</dbReference>
<keyword evidence="5" id="KW-0539">Nucleus</keyword>
<proteinExistence type="inferred from homology"/>
<evidence type="ECO:0000256" key="4">
    <source>
        <dbReference type="ARBA" id="ARBA00023163"/>
    </source>
</evidence>
<dbReference type="PANTHER" id="PTHR48068:SF4">
    <property type="entry name" value="TATA-BOX BINDING PROTEIN ASSOCIATED FACTOR 9"/>
    <property type="match status" value="1"/>
</dbReference>
<dbReference type="GO" id="GO:0051123">
    <property type="term" value="P:RNA polymerase II preinitiation complex assembly"/>
    <property type="evidence" value="ECO:0007669"/>
    <property type="project" value="TreeGrafter"/>
</dbReference>
<organism evidence="7 8">
    <name type="scientific">Meloidogyne javanica</name>
    <name type="common">Root-knot nematode worm</name>
    <dbReference type="NCBI Taxonomy" id="6303"/>
    <lineage>
        <taxon>Eukaryota</taxon>
        <taxon>Metazoa</taxon>
        <taxon>Ecdysozoa</taxon>
        <taxon>Nematoda</taxon>
        <taxon>Chromadorea</taxon>
        <taxon>Rhabditida</taxon>
        <taxon>Tylenchina</taxon>
        <taxon>Tylenchomorpha</taxon>
        <taxon>Tylenchoidea</taxon>
        <taxon>Meloidogynidae</taxon>
        <taxon>Meloidogyninae</taxon>
        <taxon>Meloidogyne</taxon>
        <taxon>Meloidogyne incognita group</taxon>
    </lineage>
</organism>
<keyword evidence="7" id="KW-1185">Reference proteome</keyword>
<dbReference type="PANTHER" id="PTHR48068">
    <property type="entry name" value="TAF9 RNA POLYMERASE II, TATA BOX-BINDING PROTEIN (TBP)-ASSOCIATED FACTOR"/>
    <property type="match status" value="1"/>
</dbReference>
<comment type="subcellular location">
    <subcellularLocation>
        <location evidence="1">Nucleus</location>
    </subcellularLocation>
</comment>
<comment type="similarity">
    <text evidence="2">Belongs to the TAF9 family.</text>
</comment>
<evidence type="ECO:0000313" key="7">
    <source>
        <dbReference type="Proteomes" id="UP000887561"/>
    </source>
</evidence>
<dbReference type="Pfam" id="PF02291">
    <property type="entry name" value="TFIID-31kDa"/>
    <property type="match status" value="1"/>
</dbReference>
<evidence type="ECO:0000256" key="6">
    <source>
        <dbReference type="SAM" id="MobiDB-lite"/>
    </source>
</evidence>
<evidence type="ECO:0000256" key="3">
    <source>
        <dbReference type="ARBA" id="ARBA00023015"/>
    </source>
</evidence>
<evidence type="ECO:0000313" key="8">
    <source>
        <dbReference type="WBParaSite" id="scaffold2695_cov200.g5282"/>
    </source>
</evidence>
<dbReference type="InterPro" id="IPR003162">
    <property type="entry name" value="TFIID-31"/>
</dbReference>